<gene>
    <name evidence="7" type="ORF">JKP88DRAFT_184614</name>
</gene>
<keyword evidence="4" id="KW-0653">Protein transport</keyword>
<dbReference type="GO" id="GO:0043001">
    <property type="term" value="P:Golgi to plasma membrane protein transport"/>
    <property type="evidence" value="ECO:0007669"/>
    <property type="project" value="TreeGrafter"/>
</dbReference>
<dbReference type="GO" id="GO:0006891">
    <property type="term" value="P:intra-Golgi vesicle-mediated transport"/>
    <property type="evidence" value="ECO:0007669"/>
    <property type="project" value="TreeGrafter"/>
</dbReference>
<dbReference type="SMART" id="SM00382">
    <property type="entry name" value="AAA"/>
    <property type="match status" value="1"/>
</dbReference>
<evidence type="ECO:0000313" key="8">
    <source>
        <dbReference type="Proteomes" id="UP000664859"/>
    </source>
</evidence>
<evidence type="ECO:0000259" key="6">
    <source>
        <dbReference type="SMART" id="SM00382"/>
    </source>
</evidence>
<dbReference type="PANTHER" id="PTHR23078:SF3">
    <property type="entry name" value="VESICLE-FUSING ATPASE"/>
    <property type="match status" value="1"/>
</dbReference>
<dbReference type="GO" id="GO:0016887">
    <property type="term" value="F:ATP hydrolysis activity"/>
    <property type="evidence" value="ECO:0007669"/>
    <property type="project" value="InterPro"/>
</dbReference>
<sequence length="304" mass="32758">MDNVVEAIRRRVWVPLSAPKDLLEDLGVAPVSGLLLHGPPGCGKSLLARRLTEILTPRPPTFVSGPEILDRFVGSSEANVRSLFDFPPPLPAGVPGAEEALHVIVLDEFDAIAGRRSAGGGGDGSERVRDSVVNQLLARMDGVQQLATPTLLVGLTNRKDLIDPALLRPGRFEVHIEVAPPDCRGRAEILRIHCHQMWSADRMEIPKWSEGGFTSFLTELAERTEGFSGAELAGVVRAAAAYALERAAMTGYKDAGSIKVTLQDFERGLNDVAPAASTAYRQDTDGPRQPARDMDTARNTVPSQ</sequence>
<comment type="cofactor">
    <cofactor evidence="4">
        <name>Mg(2+)</name>
        <dbReference type="ChEBI" id="CHEBI:18420"/>
    </cofactor>
    <text evidence="4">Binds 1 Mg(2+) ion per subunit.</text>
</comment>
<comment type="catalytic activity">
    <reaction evidence="4">
        <text>ATP + H2O = ADP + phosphate + H(+)</text>
        <dbReference type="Rhea" id="RHEA:13065"/>
        <dbReference type="ChEBI" id="CHEBI:15377"/>
        <dbReference type="ChEBI" id="CHEBI:15378"/>
        <dbReference type="ChEBI" id="CHEBI:30616"/>
        <dbReference type="ChEBI" id="CHEBI:43474"/>
        <dbReference type="ChEBI" id="CHEBI:456216"/>
        <dbReference type="EC" id="3.6.4.6"/>
    </reaction>
</comment>
<dbReference type="Gene3D" id="3.40.50.300">
    <property type="entry name" value="P-loop containing nucleotide triphosphate hydrolases"/>
    <property type="match status" value="1"/>
</dbReference>
<dbReference type="InterPro" id="IPR041569">
    <property type="entry name" value="AAA_lid_3"/>
</dbReference>
<dbReference type="FunFam" id="3.40.50.300:FF:000154">
    <property type="entry name" value="Vesicle-fusing ATPase 1"/>
    <property type="match status" value="1"/>
</dbReference>
<keyword evidence="4" id="KW-0460">Magnesium</keyword>
<evidence type="ECO:0000313" key="7">
    <source>
        <dbReference type="EMBL" id="KAG5189080.1"/>
    </source>
</evidence>
<reference evidence="7" key="1">
    <citation type="submission" date="2021-02" db="EMBL/GenBank/DDBJ databases">
        <title>First Annotated Genome of the Yellow-green Alga Tribonema minus.</title>
        <authorList>
            <person name="Mahan K.M."/>
        </authorList>
    </citation>
    <scope>NUCLEOTIDE SEQUENCE</scope>
    <source>
        <strain evidence="7">UTEX B ZZ1240</strain>
    </source>
</reference>
<keyword evidence="4" id="KW-0479">Metal-binding</keyword>
<evidence type="ECO:0000256" key="3">
    <source>
        <dbReference type="ARBA" id="ARBA00022840"/>
    </source>
</evidence>
<dbReference type="InterPro" id="IPR039812">
    <property type="entry name" value="Vesicle-fus_ATPase"/>
</dbReference>
<evidence type="ECO:0000256" key="5">
    <source>
        <dbReference type="SAM" id="MobiDB-lite"/>
    </source>
</evidence>
<keyword evidence="4" id="KW-0963">Cytoplasm</keyword>
<evidence type="ECO:0000256" key="2">
    <source>
        <dbReference type="ARBA" id="ARBA00022741"/>
    </source>
</evidence>
<dbReference type="GO" id="GO:0005524">
    <property type="term" value="F:ATP binding"/>
    <property type="evidence" value="ECO:0007669"/>
    <property type="project" value="UniProtKB-UniRule"/>
</dbReference>
<dbReference type="InterPro" id="IPR003593">
    <property type="entry name" value="AAA+_ATPase"/>
</dbReference>
<keyword evidence="3 4" id="KW-0067">ATP-binding</keyword>
<dbReference type="InterPro" id="IPR027417">
    <property type="entry name" value="P-loop_NTPase"/>
</dbReference>
<dbReference type="PANTHER" id="PTHR23078">
    <property type="entry name" value="VESICULAR-FUSION PROTEIN NSF"/>
    <property type="match status" value="1"/>
</dbReference>
<dbReference type="GO" id="GO:0035494">
    <property type="term" value="P:SNARE complex disassembly"/>
    <property type="evidence" value="ECO:0007669"/>
    <property type="project" value="InterPro"/>
</dbReference>
<dbReference type="EMBL" id="JAFCMP010000057">
    <property type="protein sequence ID" value="KAG5189080.1"/>
    <property type="molecule type" value="Genomic_DNA"/>
</dbReference>
<comment type="subcellular location">
    <subcellularLocation>
        <location evidence="4">Cytoplasm</location>
    </subcellularLocation>
</comment>
<dbReference type="GO" id="GO:0046872">
    <property type="term" value="F:metal ion binding"/>
    <property type="evidence" value="ECO:0007669"/>
    <property type="project" value="UniProtKB-UniRule"/>
</dbReference>
<keyword evidence="2 4" id="KW-0547">Nucleotide-binding</keyword>
<keyword evidence="8" id="KW-1185">Reference proteome</keyword>
<feature type="region of interest" description="Disordered" evidence="5">
    <location>
        <begin position="273"/>
        <end position="304"/>
    </location>
</feature>
<proteinExistence type="inferred from homology"/>
<comment type="caution">
    <text evidence="7">The sequence shown here is derived from an EMBL/GenBank/DDBJ whole genome shotgun (WGS) entry which is preliminary data.</text>
</comment>
<comment type="similarity">
    <text evidence="1 4">Belongs to the AAA ATPase family.</text>
</comment>
<keyword evidence="4 7" id="KW-0378">Hydrolase</keyword>
<name>A0A835ZD05_9STRA</name>
<dbReference type="InterPro" id="IPR003959">
    <property type="entry name" value="ATPase_AAA_core"/>
</dbReference>
<dbReference type="OrthoDB" id="9982946at2759"/>
<feature type="domain" description="AAA+ ATPase" evidence="6">
    <location>
        <begin position="30"/>
        <end position="182"/>
    </location>
</feature>
<organism evidence="7 8">
    <name type="scientific">Tribonema minus</name>
    <dbReference type="NCBI Taxonomy" id="303371"/>
    <lineage>
        <taxon>Eukaryota</taxon>
        <taxon>Sar</taxon>
        <taxon>Stramenopiles</taxon>
        <taxon>Ochrophyta</taxon>
        <taxon>PX clade</taxon>
        <taxon>Xanthophyceae</taxon>
        <taxon>Tribonematales</taxon>
        <taxon>Tribonemataceae</taxon>
        <taxon>Tribonema</taxon>
    </lineage>
</organism>
<evidence type="ECO:0000256" key="4">
    <source>
        <dbReference type="RuleBase" id="RU367045"/>
    </source>
</evidence>
<dbReference type="Gene3D" id="1.10.8.60">
    <property type="match status" value="1"/>
</dbReference>
<dbReference type="Proteomes" id="UP000664859">
    <property type="component" value="Unassembled WGS sequence"/>
</dbReference>
<dbReference type="GO" id="GO:0005795">
    <property type="term" value="C:Golgi stack"/>
    <property type="evidence" value="ECO:0007669"/>
    <property type="project" value="TreeGrafter"/>
</dbReference>
<protein>
    <recommendedName>
        <fullName evidence="4">Vesicle-fusing ATPase</fullName>
        <ecNumber evidence="4">3.6.4.6</ecNumber>
    </recommendedName>
</protein>
<feature type="compositionally biased region" description="Basic and acidic residues" evidence="5">
    <location>
        <begin position="282"/>
        <end position="296"/>
    </location>
</feature>
<evidence type="ECO:0000256" key="1">
    <source>
        <dbReference type="ARBA" id="ARBA00006914"/>
    </source>
</evidence>
<comment type="function">
    <text evidence="4">Required for vesicle-mediated transport. Catalyzes the fusion of transport vesicles within the Golgi cisternae. Is also required for transport from the endoplasmic reticulum to the Golgi stack. Seems to function as a fusion protein required for the delivery of cargo proteins to all compartments of the Golgi stack independent of vesicle origin.</text>
</comment>
<dbReference type="EC" id="3.6.4.6" evidence="4"/>
<dbReference type="AlphaFoldDB" id="A0A835ZD05"/>
<dbReference type="SUPFAM" id="SSF52540">
    <property type="entry name" value="P-loop containing nucleoside triphosphate hydrolases"/>
    <property type="match status" value="1"/>
</dbReference>
<keyword evidence="4" id="KW-0931">ER-Golgi transport</keyword>
<accession>A0A835ZD05</accession>
<dbReference type="Pfam" id="PF00004">
    <property type="entry name" value="AAA"/>
    <property type="match status" value="1"/>
</dbReference>
<keyword evidence="4" id="KW-0813">Transport</keyword>
<dbReference type="Pfam" id="PF17862">
    <property type="entry name" value="AAA_lid_3"/>
    <property type="match status" value="1"/>
</dbReference>